<protein>
    <submittedName>
        <fullName evidence="1">Uncharacterized protein</fullName>
    </submittedName>
</protein>
<name>A0A4Y2TZU0_ARAVE</name>
<feature type="non-terminal residue" evidence="1">
    <location>
        <position position="51"/>
    </location>
</feature>
<keyword evidence="2" id="KW-1185">Reference proteome</keyword>
<comment type="caution">
    <text evidence="1">The sequence shown here is derived from an EMBL/GenBank/DDBJ whole genome shotgun (WGS) entry which is preliminary data.</text>
</comment>
<reference evidence="1 2" key="1">
    <citation type="journal article" date="2019" name="Sci. Rep.">
        <title>Orb-weaving spider Araneus ventricosus genome elucidates the spidroin gene catalogue.</title>
        <authorList>
            <person name="Kono N."/>
            <person name="Nakamura H."/>
            <person name="Ohtoshi R."/>
            <person name="Moran D.A.P."/>
            <person name="Shinohara A."/>
            <person name="Yoshida Y."/>
            <person name="Fujiwara M."/>
            <person name="Mori M."/>
            <person name="Tomita M."/>
            <person name="Arakawa K."/>
        </authorList>
    </citation>
    <scope>NUCLEOTIDE SEQUENCE [LARGE SCALE GENOMIC DNA]</scope>
</reference>
<dbReference type="Proteomes" id="UP000499080">
    <property type="component" value="Unassembled WGS sequence"/>
</dbReference>
<gene>
    <name evidence="1" type="ORF">AVEN_60534_1</name>
</gene>
<organism evidence="1 2">
    <name type="scientific">Araneus ventricosus</name>
    <name type="common">Orbweaver spider</name>
    <name type="synonym">Epeira ventricosa</name>
    <dbReference type="NCBI Taxonomy" id="182803"/>
    <lineage>
        <taxon>Eukaryota</taxon>
        <taxon>Metazoa</taxon>
        <taxon>Ecdysozoa</taxon>
        <taxon>Arthropoda</taxon>
        <taxon>Chelicerata</taxon>
        <taxon>Arachnida</taxon>
        <taxon>Araneae</taxon>
        <taxon>Araneomorphae</taxon>
        <taxon>Entelegynae</taxon>
        <taxon>Araneoidea</taxon>
        <taxon>Araneidae</taxon>
        <taxon>Araneus</taxon>
    </lineage>
</organism>
<accession>A0A4Y2TZU0</accession>
<evidence type="ECO:0000313" key="2">
    <source>
        <dbReference type="Proteomes" id="UP000499080"/>
    </source>
</evidence>
<dbReference type="EMBL" id="BGPR01032104">
    <property type="protein sequence ID" value="GBO05481.1"/>
    <property type="molecule type" value="Genomic_DNA"/>
</dbReference>
<sequence length="51" mass="5756">MLEAFHYGVLACYRHATPTDEGYHASLLCPSTLPAKPSYQLLRTSREIDCK</sequence>
<proteinExistence type="predicted"/>
<dbReference type="AlphaFoldDB" id="A0A4Y2TZU0"/>
<evidence type="ECO:0000313" key="1">
    <source>
        <dbReference type="EMBL" id="GBO05481.1"/>
    </source>
</evidence>